<dbReference type="Pfam" id="PF06985">
    <property type="entry name" value="HET"/>
    <property type="match status" value="1"/>
</dbReference>
<reference evidence="3 4" key="1">
    <citation type="submission" date="2016-07" db="EMBL/GenBank/DDBJ databases">
        <title>Pervasive Adenine N6-methylation of Active Genes in Fungi.</title>
        <authorList>
            <consortium name="DOE Joint Genome Institute"/>
            <person name="Mondo S.J."/>
            <person name="Dannebaum R.O."/>
            <person name="Kuo R.C."/>
            <person name="Labutti K."/>
            <person name="Haridas S."/>
            <person name="Kuo A."/>
            <person name="Salamov A."/>
            <person name="Ahrendt S.R."/>
            <person name="Lipzen A."/>
            <person name="Sullivan W."/>
            <person name="Andreopoulos W.B."/>
            <person name="Clum A."/>
            <person name="Lindquist E."/>
            <person name="Daum C."/>
            <person name="Ramamoorthy G.K."/>
            <person name="Gryganskyi A."/>
            <person name="Culley D."/>
            <person name="Magnuson J.K."/>
            <person name="James T.Y."/>
            <person name="O'Malley M.A."/>
            <person name="Stajich J.E."/>
            <person name="Spatafora J.W."/>
            <person name="Visel A."/>
            <person name="Grigoriev I.V."/>
        </authorList>
    </citation>
    <scope>NUCLEOTIDE SEQUENCE [LARGE SCALE GENOMIC DNA]</scope>
    <source>
        <strain evidence="3 4">CBS 115471</strain>
    </source>
</reference>
<feature type="region of interest" description="Disordered" evidence="1">
    <location>
        <begin position="1"/>
        <end position="52"/>
    </location>
</feature>
<dbReference type="AlphaFoldDB" id="A0A1Y1YV02"/>
<name>A0A1Y1YV02_9PLEO</name>
<feature type="domain" description="Heterokaryon incompatibility" evidence="2">
    <location>
        <begin position="97"/>
        <end position="311"/>
    </location>
</feature>
<evidence type="ECO:0000256" key="1">
    <source>
        <dbReference type="SAM" id="MobiDB-lite"/>
    </source>
</evidence>
<protein>
    <submittedName>
        <fullName evidence="3">Heterokaryon incompatibility protein-domain-containing protein</fullName>
    </submittedName>
</protein>
<dbReference type="OrthoDB" id="3553147at2759"/>
<dbReference type="EMBL" id="MCFA01000168">
    <property type="protein sequence ID" value="ORY01567.1"/>
    <property type="molecule type" value="Genomic_DNA"/>
</dbReference>
<dbReference type="Proteomes" id="UP000193144">
    <property type="component" value="Unassembled WGS sequence"/>
</dbReference>
<dbReference type="InterPro" id="IPR010730">
    <property type="entry name" value="HET"/>
</dbReference>
<comment type="caution">
    <text evidence="3">The sequence shown here is derived from an EMBL/GenBank/DDBJ whole genome shotgun (WGS) entry which is preliminary data.</text>
</comment>
<keyword evidence="4" id="KW-1185">Reference proteome</keyword>
<evidence type="ECO:0000313" key="3">
    <source>
        <dbReference type="EMBL" id="ORY01567.1"/>
    </source>
</evidence>
<gene>
    <name evidence="3" type="ORF">BCR34DRAFT_574735</name>
</gene>
<dbReference type="PANTHER" id="PTHR24148">
    <property type="entry name" value="ANKYRIN REPEAT DOMAIN-CONTAINING PROTEIN 39 HOMOLOG-RELATED"/>
    <property type="match status" value="1"/>
</dbReference>
<sequence length="716" mass="82611">MSSDKIPTLKSLSRPISPPMGRRCNHSGNVKSMNTTATPESSDPGNQLGARDRRPWIATPLDAKTNCIRVLILQKGTGNMPIICDMSVVSLDADPYYEVLSYVWGDPKEIRSMAVRGVAFNATVNLFDFLHCLRLPNEDRFVWADAICIDQLNDVEKSYQIGLMTKVYRQAKEAHIWFGSFNAKTWYRDIAGDKTYFMACELTPKMWEDYERANTKDLKYFVEQDGFKPLSEAEHSEFVQRCEDDMFTQALAMLDRMAADDHLYTYPIYFAKEKEGGGKEYTVNRSWLWIIDVIRWLLTRPWWTRVWTLQEAVLPRADPTIHAPPYTFKLLRLLNGIQAMFNHNGSICCKWFGNPVTTRDRGKPEGGYTQCLAIFEQRHTLTHAPEEGMGVPLELVISAIQGRKATEIRDHWYGIFGFLPFQWQEESKLFPTEYTTAELFSQCSKLLYSSDWKGLARLEYARRMGQSSIVDLPSWAIDLSAQRQGNEEDYKRWRLYNATPGTTFNALTEWPDLKTPELSVQAIRVGTVQGVAERILPYRHGAPDVLRVVNDWLEFYRSTAQPVVDEDAFWRAAFMDRNVQQHWMAKRVRPLGTPRLNDAKSWWRAWNHTNDSRDLSFDRKAGGKTRGSFHYRALEMNAENEKFFVSTQGLPGMGSPDIQAGDEIYAIKGCKSLVLLRWVERKGSYVWVVVGLCFVDRWMYGRAIQGKCEWETLLLY</sequence>
<dbReference type="InterPro" id="IPR052895">
    <property type="entry name" value="HetReg/Transcr_Mod"/>
</dbReference>
<organism evidence="3 4">
    <name type="scientific">Clohesyomyces aquaticus</name>
    <dbReference type="NCBI Taxonomy" id="1231657"/>
    <lineage>
        <taxon>Eukaryota</taxon>
        <taxon>Fungi</taxon>
        <taxon>Dikarya</taxon>
        <taxon>Ascomycota</taxon>
        <taxon>Pezizomycotina</taxon>
        <taxon>Dothideomycetes</taxon>
        <taxon>Pleosporomycetidae</taxon>
        <taxon>Pleosporales</taxon>
        <taxon>Lindgomycetaceae</taxon>
        <taxon>Clohesyomyces</taxon>
    </lineage>
</organism>
<feature type="compositionally biased region" description="Polar residues" evidence="1">
    <location>
        <begin position="26"/>
        <end position="45"/>
    </location>
</feature>
<dbReference type="PANTHER" id="PTHR24148:SF73">
    <property type="entry name" value="HET DOMAIN PROTEIN (AFU_ORTHOLOGUE AFUA_8G01020)"/>
    <property type="match status" value="1"/>
</dbReference>
<proteinExistence type="predicted"/>
<evidence type="ECO:0000259" key="2">
    <source>
        <dbReference type="Pfam" id="PF06985"/>
    </source>
</evidence>
<evidence type="ECO:0000313" key="4">
    <source>
        <dbReference type="Proteomes" id="UP000193144"/>
    </source>
</evidence>
<accession>A0A1Y1YV02</accession>